<dbReference type="PANTHER" id="PTHR47163:SF2">
    <property type="entry name" value="SI:DKEY-17M8.2"/>
    <property type="match status" value="1"/>
</dbReference>
<proteinExistence type="predicted"/>
<protein>
    <recommendedName>
        <fullName evidence="1">ISXO2-like transposase domain-containing protein</fullName>
    </recommendedName>
</protein>
<reference evidence="2 3" key="1">
    <citation type="submission" date="2016-07" db="EMBL/GenBank/DDBJ databases">
        <title>Genomic analysis of zinc-resistant bacterium Mucilaginibacter pedocola TBZ30.</title>
        <authorList>
            <person name="Huang J."/>
            <person name="Tang J."/>
        </authorList>
    </citation>
    <scope>NUCLEOTIDE SEQUENCE [LARGE SCALE GENOMIC DNA]</scope>
    <source>
        <strain evidence="2 3">TBZ30</strain>
    </source>
</reference>
<accession>A0A1S9PME3</accession>
<sequence>MKYTINQFRKDYPNDDVCLDMIFKMRYAKQPCCPQCSQATTFKRITGRRAYQCSDKDCQYQLYPTAGTVFEKTKTSLVDWFYVIYLMTSTRNGVSGKEIQRQLGVTYKCAWRMGHQIRKIMASGGDLLTGVVEVDETYIGGLDKNKHAKDLKPENMGRGKAKQPVISIVQRGGEVRTFVVDNVGSGNIYSLITGNVEKRSKLITDGFNSYKWVGKQYDHVPVKHNNNRVTHGEKHTNTVEGFFSHLKRTISGTHIHVSPKHLQKYADECSFRYSHRDKGQLMFHTILNRVVV</sequence>
<evidence type="ECO:0000313" key="3">
    <source>
        <dbReference type="Proteomes" id="UP000189739"/>
    </source>
</evidence>
<comment type="caution">
    <text evidence="2">The sequence shown here is derived from an EMBL/GenBank/DDBJ whole genome shotgun (WGS) entry which is preliminary data.</text>
</comment>
<dbReference type="STRING" id="1792845.BC343_03405"/>
<organism evidence="2 3">
    <name type="scientific">Mucilaginibacter pedocola</name>
    <dbReference type="NCBI Taxonomy" id="1792845"/>
    <lineage>
        <taxon>Bacteria</taxon>
        <taxon>Pseudomonadati</taxon>
        <taxon>Bacteroidota</taxon>
        <taxon>Sphingobacteriia</taxon>
        <taxon>Sphingobacteriales</taxon>
        <taxon>Sphingobacteriaceae</taxon>
        <taxon>Mucilaginibacter</taxon>
    </lineage>
</organism>
<feature type="domain" description="ISXO2-like transposase" evidence="1">
    <location>
        <begin position="127"/>
        <end position="274"/>
    </location>
</feature>
<dbReference type="EMBL" id="MBTF01000001">
    <property type="protein sequence ID" value="OOQ62109.1"/>
    <property type="molecule type" value="Genomic_DNA"/>
</dbReference>
<dbReference type="SMART" id="SM01126">
    <property type="entry name" value="DDE_Tnp_IS1595"/>
    <property type="match status" value="1"/>
</dbReference>
<gene>
    <name evidence="2" type="ORF">BC343_03405</name>
</gene>
<keyword evidence="3" id="KW-1185">Reference proteome</keyword>
<evidence type="ECO:0000313" key="2">
    <source>
        <dbReference type="EMBL" id="OOQ62109.1"/>
    </source>
</evidence>
<dbReference type="InterPro" id="IPR053164">
    <property type="entry name" value="IS1016-like_transposase"/>
</dbReference>
<dbReference type="AlphaFoldDB" id="A0A1S9PME3"/>
<dbReference type="Pfam" id="PF12762">
    <property type="entry name" value="DDE_Tnp_IS1595"/>
    <property type="match status" value="1"/>
</dbReference>
<dbReference type="InterPro" id="IPR024445">
    <property type="entry name" value="Tnp_ISXO2-like"/>
</dbReference>
<dbReference type="RefSeq" id="WP_078346305.1">
    <property type="nucleotide sequence ID" value="NZ_MBTF01000001.1"/>
</dbReference>
<dbReference type="Proteomes" id="UP000189739">
    <property type="component" value="Unassembled WGS sequence"/>
</dbReference>
<evidence type="ECO:0000259" key="1">
    <source>
        <dbReference type="SMART" id="SM01126"/>
    </source>
</evidence>
<dbReference type="PANTHER" id="PTHR47163">
    <property type="entry name" value="DDE_TNP_IS1595 DOMAIN-CONTAINING PROTEIN"/>
    <property type="match status" value="1"/>
</dbReference>
<name>A0A1S9PME3_9SPHI</name>
<dbReference type="OrthoDB" id="9783459at2"/>
<dbReference type="NCBIfam" id="NF033547">
    <property type="entry name" value="transpos_IS1595"/>
    <property type="match status" value="1"/>
</dbReference>
<dbReference type="InterPro" id="IPR024442">
    <property type="entry name" value="Transposase_Zn_ribbon"/>
</dbReference>
<dbReference type="Pfam" id="PF12760">
    <property type="entry name" value="Zn_ribbon_IS1595"/>
    <property type="match status" value="1"/>
</dbReference>